<organism evidence="9 10">
    <name type="scientific">Enterocloster lavalensis</name>
    <dbReference type="NCBI Taxonomy" id="460384"/>
    <lineage>
        <taxon>Bacteria</taxon>
        <taxon>Bacillati</taxon>
        <taxon>Bacillota</taxon>
        <taxon>Clostridia</taxon>
        <taxon>Lachnospirales</taxon>
        <taxon>Lachnospiraceae</taxon>
        <taxon>Enterocloster</taxon>
    </lineage>
</organism>
<evidence type="ECO:0000256" key="3">
    <source>
        <dbReference type="ARBA" id="ARBA00022519"/>
    </source>
</evidence>
<dbReference type="STRING" id="460384.SAMN05216313_13823"/>
<dbReference type="EMBL" id="FOIM01000038">
    <property type="protein sequence ID" value="SEU15622.1"/>
    <property type="molecule type" value="Genomic_DNA"/>
</dbReference>
<evidence type="ECO:0000313" key="9">
    <source>
        <dbReference type="EMBL" id="SEU15622.1"/>
    </source>
</evidence>
<dbReference type="InterPro" id="IPR004681">
    <property type="entry name" value="TRAP_DctM"/>
</dbReference>
<keyword evidence="10" id="KW-1185">Reference proteome</keyword>
<feature type="transmembrane region" description="Helical" evidence="7">
    <location>
        <begin position="213"/>
        <end position="235"/>
    </location>
</feature>
<feature type="domain" description="TRAP C4-dicarboxylate transport system permease DctM subunit" evidence="8">
    <location>
        <begin position="7"/>
        <end position="413"/>
    </location>
</feature>
<feature type="transmembrane region" description="Helical" evidence="7">
    <location>
        <begin position="324"/>
        <end position="345"/>
    </location>
</feature>
<dbReference type="Pfam" id="PF06808">
    <property type="entry name" value="DctM"/>
    <property type="match status" value="1"/>
</dbReference>
<keyword evidence="2" id="KW-1003">Cell membrane</keyword>
<gene>
    <name evidence="9" type="ORF">SAMN05216313_13823</name>
</gene>
<dbReference type="PANTHER" id="PTHR33362">
    <property type="entry name" value="SIALIC ACID TRAP TRANSPORTER PERMEASE PROTEIN SIAT-RELATED"/>
    <property type="match status" value="1"/>
</dbReference>
<dbReference type="InterPro" id="IPR010656">
    <property type="entry name" value="DctM"/>
</dbReference>
<sequence length="430" mass="46126">MAMIILLVLLIFFAALGVPLAFAIGASCVTYITTNAPHFISMVPQRIWNGAYSELMIAMPLFMLAGELMNTGGITKRIINFCLQLLRPFHGGLGEVNIVASMIFGGISGSSVADTSALGSILIPAMEEQGYPPSASAGITVASSTMGMIIPPSTPMIVYSMISGASVGALFMAGAVPGILIGLTQLVLVFWISHKKRWHPKRAPFVMKEFVSAILSGIPALLMPIFIIVCVSFGVCTASESAGVAVLYSLLVGFFVYRELTWTDVWNALKKTLISSSSIMLIIGFTTIFTWVLTMQKVPQIVAGFFMGLNMPAWGIALMFDVMILMIGTFIDVSPAILLLTPIMLPVMQNYGFSPLQFGAMMITGLAIGLVTPPVGMCLNACNKINRMPIVEIFKGALPFVICNVIVLVVISLWGPLTTWLPGLLGYSVF</sequence>
<keyword evidence="4 7" id="KW-0812">Transmembrane</keyword>
<evidence type="ECO:0000256" key="6">
    <source>
        <dbReference type="ARBA" id="ARBA00023136"/>
    </source>
</evidence>
<evidence type="ECO:0000256" key="7">
    <source>
        <dbReference type="SAM" id="Phobius"/>
    </source>
</evidence>
<dbReference type="GO" id="GO:0005886">
    <property type="term" value="C:plasma membrane"/>
    <property type="evidence" value="ECO:0007669"/>
    <property type="project" value="UniProtKB-SubCell"/>
</dbReference>
<feature type="transmembrane region" description="Helical" evidence="7">
    <location>
        <begin position="169"/>
        <end position="192"/>
    </location>
</feature>
<evidence type="ECO:0000256" key="5">
    <source>
        <dbReference type="ARBA" id="ARBA00022989"/>
    </source>
</evidence>
<dbReference type="NCBIfam" id="TIGR00786">
    <property type="entry name" value="dctM"/>
    <property type="match status" value="1"/>
</dbReference>
<protein>
    <submittedName>
        <fullName evidence="9">TRAP transporter, DctM subunit</fullName>
    </submittedName>
</protein>
<feature type="transmembrane region" description="Helical" evidence="7">
    <location>
        <begin position="357"/>
        <end position="381"/>
    </location>
</feature>
<feature type="transmembrane region" description="Helical" evidence="7">
    <location>
        <begin position="298"/>
        <end position="317"/>
    </location>
</feature>
<dbReference type="Proteomes" id="UP000198508">
    <property type="component" value="Unassembled WGS sequence"/>
</dbReference>
<keyword evidence="3" id="KW-0997">Cell inner membrane</keyword>
<proteinExistence type="predicted"/>
<dbReference type="AlphaFoldDB" id="A0A1I0JXR1"/>
<dbReference type="PANTHER" id="PTHR33362:SF2">
    <property type="entry name" value="TRAP TRANSPORTER LARGE PERMEASE PROTEIN"/>
    <property type="match status" value="1"/>
</dbReference>
<feature type="transmembrane region" description="Helical" evidence="7">
    <location>
        <begin position="272"/>
        <end position="292"/>
    </location>
</feature>
<accession>A0A1I0JXR1</accession>
<evidence type="ECO:0000259" key="8">
    <source>
        <dbReference type="Pfam" id="PF06808"/>
    </source>
</evidence>
<evidence type="ECO:0000313" key="10">
    <source>
        <dbReference type="Proteomes" id="UP000198508"/>
    </source>
</evidence>
<name>A0A1I0JXR1_9FIRM</name>
<dbReference type="GeneID" id="93278725"/>
<keyword evidence="6 7" id="KW-0472">Membrane</keyword>
<evidence type="ECO:0000256" key="2">
    <source>
        <dbReference type="ARBA" id="ARBA00022475"/>
    </source>
</evidence>
<reference evidence="10" key="1">
    <citation type="submission" date="2016-10" db="EMBL/GenBank/DDBJ databases">
        <authorList>
            <person name="Varghese N."/>
            <person name="Submissions S."/>
        </authorList>
    </citation>
    <scope>NUCLEOTIDE SEQUENCE [LARGE SCALE GENOMIC DNA]</scope>
    <source>
        <strain evidence="10">NLAE-zl-G277</strain>
    </source>
</reference>
<evidence type="ECO:0000256" key="4">
    <source>
        <dbReference type="ARBA" id="ARBA00022692"/>
    </source>
</evidence>
<evidence type="ECO:0000256" key="1">
    <source>
        <dbReference type="ARBA" id="ARBA00004429"/>
    </source>
</evidence>
<feature type="transmembrane region" description="Helical" evidence="7">
    <location>
        <begin position="393"/>
        <end position="415"/>
    </location>
</feature>
<feature type="transmembrane region" description="Helical" evidence="7">
    <location>
        <begin position="241"/>
        <end position="260"/>
    </location>
</feature>
<comment type="subcellular location">
    <subcellularLocation>
        <location evidence="1">Cell inner membrane</location>
        <topology evidence="1">Multi-pass membrane protein</topology>
    </subcellularLocation>
</comment>
<dbReference type="RefSeq" id="WP_092370297.1">
    <property type="nucleotide sequence ID" value="NZ_CABJCG010000008.1"/>
</dbReference>
<keyword evidence="5 7" id="KW-1133">Transmembrane helix</keyword>
<dbReference type="GO" id="GO:0022857">
    <property type="term" value="F:transmembrane transporter activity"/>
    <property type="evidence" value="ECO:0007669"/>
    <property type="project" value="TreeGrafter"/>
</dbReference>
<dbReference type="PIRSF" id="PIRSF006066">
    <property type="entry name" value="HI0050"/>
    <property type="match status" value="1"/>
</dbReference>